<organism evidence="4 5">
    <name type="scientific">Longicatena caecimuris</name>
    <dbReference type="NCBI Taxonomy" id="1796635"/>
    <lineage>
        <taxon>Bacteria</taxon>
        <taxon>Bacillati</taxon>
        <taxon>Bacillota</taxon>
        <taxon>Erysipelotrichia</taxon>
        <taxon>Erysipelotrichales</taxon>
        <taxon>Erysipelotrichaceae</taxon>
        <taxon>Longicatena</taxon>
    </lineage>
</organism>
<dbReference type="PANTHER" id="PTHR46558:SF11">
    <property type="entry name" value="HTH-TYPE TRANSCRIPTIONAL REGULATOR XRE"/>
    <property type="match status" value="1"/>
</dbReference>
<dbReference type="GeneID" id="73794666"/>
<feature type="transmembrane region" description="Helical" evidence="2">
    <location>
        <begin position="125"/>
        <end position="144"/>
    </location>
</feature>
<dbReference type="Gene3D" id="1.10.260.40">
    <property type="entry name" value="lambda repressor-like DNA-binding domains"/>
    <property type="match status" value="1"/>
</dbReference>
<dbReference type="PANTHER" id="PTHR46558">
    <property type="entry name" value="TRACRIPTIONAL REGULATORY PROTEIN-RELATED-RELATED"/>
    <property type="match status" value="1"/>
</dbReference>
<dbReference type="GO" id="GO:0003677">
    <property type="term" value="F:DNA binding"/>
    <property type="evidence" value="ECO:0007669"/>
    <property type="project" value="UniProtKB-KW"/>
</dbReference>
<gene>
    <name evidence="4" type="ORF">EDD61_1326</name>
</gene>
<dbReference type="SMART" id="SM00530">
    <property type="entry name" value="HTH_XRE"/>
    <property type="match status" value="1"/>
</dbReference>
<dbReference type="InterPro" id="IPR001387">
    <property type="entry name" value="Cro/C1-type_HTH"/>
</dbReference>
<accession>A0A4R3SVC2</accession>
<feature type="transmembrane region" description="Helical" evidence="2">
    <location>
        <begin position="98"/>
        <end position="119"/>
    </location>
</feature>
<keyword evidence="2" id="KW-0472">Membrane</keyword>
<keyword evidence="2" id="KW-1133">Transmembrane helix</keyword>
<dbReference type="SUPFAM" id="SSF47413">
    <property type="entry name" value="lambda repressor-like DNA-binding domains"/>
    <property type="match status" value="1"/>
</dbReference>
<dbReference type="PROSITE" id="PS50943">
    <property type="entry name" value="HTH_CROC1"/>
    <property type="match status" value="1"/>
</dbReference>
<sequence>MNQIQIGRFIADCRKESNMTQRQIAEKLGITNRAVSKWETGKSMPDASLMLELCEALHISVNELLCGKRLNELEERKESEQNTLAMFMAKHELENLRVLTELLIFIGIIITMTLTSAVAKTTIQKMITLAVGCFVWGYGIYMRIRLGKAINRIN</sequence>
<reference evidence="4 5" key="1">
    <citation type="submission" date="2019-03" db="EMBL/GenBank/DDBJ databases">
        <title>Genomic Encyclopedia of Type Strains, Phase IV (KMG-IV): sequencing the most valuable type-strain genomes for metagenomic binning, comparative biology and taxonomic classification.</title>
        <authorList>
            <person name="Goeker M."/>
        </authorList>
    </citation>
    <scope>NUCLEOTIDE SEQUENCE [LARGE SCALE GENOMIC DNA]</scope>
    <source>
        <strain evidence="4 5">DSM 29481</strain>
    </source>
</reference>
<evidence type="ECO:0000256" key="1">
    <source>
        <dbReference type="ARBA" id="ARBA00023125"/>
    </source>
</evidence>
<keyword evidence="5" id="KW-1185">Reference proteome</keyword>
<dbReference type="Proteomes" id="UP000295773">
    <property type="component" value="Unassembled WGS sequence"/>
</dbReference>
<dbReference type="AlphaFoldDB" id="A0A4R3SVC2"/>
<protein>
    <submittedName>
        <fullName evidence="4">Helix-turn-helix protein</fullName>
    </submittedName>
</protein>
<dbReference type="EMBL" id="SMBP01000032">
    <property type="protein sequence ID" value="TCU52810.1"/>
    <property type="molecule type" value="Genomic_DNA"/>
</dbReference>
<feature type="domain" description="HTH cro/C1-type" evidence="3">
    <location>
        <begin position="10"/>
        <end position="64"/>
    </location>
</feature>
<dbReference type="CDD" id="cd00093">
    <property type="entry name" value="HTH_XRE"/>
    <property type="match status" value="1"/>
</dbReference>
<keyword evidence="1" id="KW-0238">DNA-binding</keyword>
<evidence type="ECO:0000313" key="4">
    <source>
        <dbReference type="EMBL" id="TCU52810.1"/>
    </source>
</evidence>
<evidence type="ECO:0000259" key="3">
    <source>
        <dbReference type="PROSITE" id="PS50943"/>
    </source>
</evidence>
<evidence type="ECO:0000313" key="5">
    <source>
        <dbReference type="Proteomes" id="UP000295773"/>
    </source>
</evidence>
<dbReference type="RefSeq" id="WP_008690026.1">
    <property type="nucleotide sequence ID" value="NZ_AP024510.1"/>
</dbReference>
<comment type="caution">
    <text evidence="4">The sequence shown here is derived from an EMBL/GenBank/DDBJ whole genome shotgun (WGS) entry which is preliminary data.</text>
</comment>
<dbReference type="Pfam" id="PF01381">
    <property type="entry name" value="HTH_3"/>
    <property type="match status" value="1"/>
</dbReference>
<proteinExistence type="predicted"/>
<keyword evidence="2" id="KW-0812">Transmembrane</keyword>
<name>A0A4R3SVC2_9FIRM</name>
<dbReference type="InterPro" id="IPR010982">
    <property type="entry name" value="Lambda_DNA-bd_dom_sf"/>
</dbReference>
<evidence type="ECO:0000256" key="2">
    <source>
        <dbReference type="SAM" id="Phobius"/>
    </source>
</evidence>